<dbReference type="GO" id="GO:0016787">
    <property type="term" value="F:hydrolase activity"/>
    <property type="evidence" value="ECO:0007669"/>
    <property type="project" value="UniProtKB-KW"/>
</dbReference>
<accession>A0A1I1VAE8</accession>
<dbReference type="SUPFAM" id="SSF53474">
    <property type="entry name" value="alpha/beta-Hydrolases"/>
    <property type="match status" value="1"/>
</dbReference>
<evidence type="ECO:0000256" key="1">
    <source>
        <dbReference type="ARBA" id="ARBA00006499"/>
    </source>
</evidence>
<dbReference type="OrthoDB" id="9801763at2"/>
<keyword evidence="5" id="KW-1185">Reference proteome</keyword>
<reference evidence="4 5" key="1">
    <citation type="submission" date="2016-10" db="EMBL/GenBank/DDBJ databases">
        <authorList>
            <person name="de Groot N.N."/>
        </authorList>
    </citation>
    <scope>NUCLEOTIDE SEQUENCE [LARGE SCALE GENOMIC DNA]</scope>
    <source>
        <strain evidence="4 5">HL3</strain>
    </source>
</reference>
<name>A0A1I1VAE8_9GAMM</name>
<proteinExistence type="inferred from homology"/>
<dbReference type="RefSeq" id="WP_093428934.1">
    <property type="nucleotide sequence ID" value="NZ_FOMJ01000009.1"/>
</dbReference>
<keyword evidence="2" id="KW-0378">Hydrolase</keyword>
<evidence type="ECO:0000259" key="3">
    <source>
        <dbReference type="Pfam" id="PF02230"/>
    </source>
</evidence>
<evidence type="ECO:0000313" key="5">
    <source>
        <dbReference type="Proteomes" id="UP000198611"/>
    </source>
</evidence>
<dbReference type="InterPro" id="IPR050565">
    <property type="entry name" value="LYPA1-2/EST-like"/>
</dbReference>
<comment type="similarity">
    <text evidence="1">Belongs to the AB hydrolase superfamily. AB hydrolase 2 family.</text>
</comment>
<dbReference type="PANTHER" id="PTHR10655:SF17">
    <property type="entry name" value="LYSOPHOSPHOLIPASE-LIKE PROTEIN 1"/>
    <property type="match status" value="1"/>
</dbReference>
<dbReference type="InterPro" id="IPR029058">
    <property type="entry name" value="AB_hydrolase_fold"/>
</dbReference>
<gene>
    <name evidence="4" type="ORF">SAMN05660831_02316</name>
</gene>
<sequence>MTETTEPAPAAVVEAAEPANAAVIWFHGLGADGHDFEPIAGELGLPPTVRFVFPHAPSQSVTVNGGLAMPAWHDIASADLTGDVDREGIAASVETARAFIAAERQRGIPAERIVIAGFSQGGVVALHAGVGAEEPLGGIVALSTFFPDAEATLARAPEATRATPVFLAHGEEDTIVLPDYGREAGRALEGRGHPVTSRTYPMAHAVCPEEIADIGRWLGERLG</sequence>
<dbReference type="InterPro" id="IPR003140">
    <property type="entry name" value="PLipase/COase/thioEstase"/>
</dbReference>
<feature type="domain" description="Phospholipase/carboxylesterase/thioesterase" evidence="3">
    <location>
        <begin position="10"/>
        <end position="217"/>
    </location>
</feature>
<protein>
    <submittedName>
        <fullName evidence="4">Phospholipase/carboxylesterase</fullName>
    </submittedName>
</protein>
<dbReference type="Proteomes" id="UP000198611">
    <property type="component" value="Unassembled WGS sequence"/>
</dbReference>
<dbReference type="Pfam" id="PF02230">
    <property type="entry name" value="Abhydrolase_2"/>
    <property type="match status" value="1"/>
</dbReference>
<evidence type="ECO:0000256" key="2">
    <source>
        <dbReference type="ARBA" id="ARBA00022801"/>
    </source>
</evidence>
<organism evidence="4 5">
    <name type="scientific">Thiohalospira halophila DSM 15071</name>
    <dbReference type="NCBI Taxonomy" id="1123397"/>
    <lineage>
        <taxon>Bacteria</taxon>
        <taxon>Pseudomonadati</taxon>
        <taxon>Pseudomonadota</taxon>
        <taxon>Gammaproteobacteria</taxon>
        <taxon>Thiohalospirales</taxon>
        <taxon>Thiohalospiraceae</taxon>
        <taxon>Thiohalospira</taxon>
    </lineage>
</organism>
<dbReference type="PANTHER" id="PTHR10655">
    <property type="entry name" value="LYSOPHOSPHOLIPASE-RELATED"/>
    <property type="match status" value="1"/>
</dbReference>
<evidence type="ECO:0000313" key="4">
    <source>
        <dbReference type="EMBL" id="SFD79947.1"/>
    </source>
</evidence>
<dbReference type="Gene3D" id="3.40.50.1820">
    <property type="entry name" value="alpha/beta hydrolase"/>
    <property type="match status" value="1"/>
</dbReference>
<dbReference type="EMBL" id="FOMJ01000009">
    <property type="protein sequence ID" value="SFD79947.1"/>
    <property type="molecule type" value="Genomic_DNA"/>
</dbReference>
<dbReference type="AlphaFoldDB" id="A0A1I1VAE8"/>